<dbReference type="EMBL" id="GL733521">
    <property type="protein sequence ID" value="EFX62542.1"/>
    <property type="molecule type" value="Genomic_DNA"/>
</dbReference>
<keyword evidence="3" id="KW-1185">Reference proteome</keyword>
<dbReference type="OrthoDB" id="10037266at2759"/>
<dbReference type="STRING" id="6669.E9I0E1"/>
<proteinExistence type="predicted"/>
<name>E9I0E1_DAPPU</name>
<feature type="compositionally biased region" description="Low complexity" evidence="1">
    <location>
        <begin position="269"/>
        <end position="286"/>
    </location>
</feature>
<evidence type="ECO:0000256" key="1">
    <source>
        <dbReference type="SAM" id="MobiDB-lite"/>
    </source>
</evidence>
<dbReference type="PhylomeDB" id="E9I0E1"/>
<dbReference type="PANTHER" id="PTHR33194:SF4">
    <property type="entry name" value="CCHC-TYPE DOMAIN-CONTAINING PROTEIN"/>
    <property type="match status" value="1"/>
</dbReference>
<feature type="compositionally biased region" description="Polar residues" evidence="1">
    <location>
        <begin position="141"/>
        <end position="151"/>
    </location>
</feature>
<reference evidence="2 3" key="1">
    <citation type="journal article" date="2011" name="Science">
        <title>The ecoresponsive genome of Daphnia pulex.</title>
        <authorList>
            <person name="Colbourne J.K."/>
            <person name="Pfrender M.E."/>
            <person name="Gilbert D."/>
            <person name="Thomas W.K."/>
            <person name="Tucker A."/>
            <person name="Oakley T.H."/>
            <person name="Tokishita S."/>
            <person name="Aerts A."/>
            <person name="Arnold G.J."/>
            <person name="Basu M.K."/>
            <person name="Bauer D.J."/>
            <person name="Caceres C.E."/>
            <person name="Carmel L."/>
            <person name="Casola C."/>
            <person name="Choi J.H."/>
            <person name="Detter J.C."/>
            <person name="Dong Q."/>
            <person name="Dusheyko S."/>
            <person name="Eads B.D."/>
            <person name="Frohlich T."/>
            <person name="Geiler-Samerotte K.A."/>
            <person name="Gerlach D."/>
            <person name="Hatcher P."/>
            <person name="Jogdeo S."/>
            <person name="Krijgsveld J."/>
            <person name="Kriventseva E.V."/>
            <person name="Kultz D."/>
            <person name="Laforsch C."/>
            <person name="Lindquist E."/>
            <person name="Lopez J."/>
            <person name="Manak J.R."/>
            <person name="Muller J."/>
            <person name="Pangilinan J."/>
            <person name="Patwardhan R.P."/>
            <person name="Pitluck S."/>
            <person name="Pritham E.J."/>
            <person name="Rechtsteiner A."/>
            <person name="Rho M."/>
            <person name="Rogozin I.B."/>
            <person name="Sakarya O."/>
            <person name="Salamov A."/>
            <person name="Schaack S."/>
            <person name="Shapiro H."/>
            <person name="Shiga Y."/>
            <person name="Skalitzky C."/>
            <person name="Smith Z."/>
            <person name="Souvorov A."/>
            <person name="Sung W."/>
            <person name="Tang Z."/>
            <person name="Tsuchiya D."/>
            <person name="Tu H."/>
            <person name="Vos H."/>
            <person name="Wang M."/>
            <person name="Wolf Y.I."/>
            <person name="Yamagata H."/>
            <person name="Yamada T."/>
            <person name="Ye Y."/>
            <person name="Shaw J.R."/>
            <person name="Andrews J."/>
            <person name="Crease T.J."/>
            <person name="Tang H."/>
            <person name="Lucas S.M."/>
            <person name="Robertson H.M."/>
            <person name="Bork P."/>
            <person name="Koonin E.V."/>
            <person name="Zdobnov E.M."/>
            <person name="Grigoriev I.V."/>
            <person name="Lynch M."/>
            <person name="Boore J.L."/>
        </authorList>
    </citation>
    <scope>NUCLEOTIDE SEQUENCE [LARGE SCALE GENOMIC DNA]</scope>
</reference>
<feature type="compositionally biased region" description="Polar residues" evidence="1">
    <location>
        <begin position="295"/>
        <end position="308"/>
    </location>
</feature>
<sequence length="486" mass="52971">MSGQQSRSSKRIQGIAASPPRPLVTRRTTSQSEREETEHTAPRTEQGENLEKIPAETSTRQKCKFTSQAGKRHPPGDQEATGSTDATRPRATQKHDAKACSHKGRDSGFADKSQADCTTQKSPTTDQTTRRRPTHKEGDRSSQGSRPSLSWDTADLAEHIRGDPHQQTPTREGEDEVFNDQDLFSPVRNTESLTANDDDEDELYTPPTRTPTLPPPTEGAPSQPTEGAAPQPTRTPTLPPPTGGAPSQPTRGASPQPTRTPPLPPPTGGAPSQPTRGASPQPTRTPTLPPPTGGAPSQPTRGASPTGGTAQHPTRTPTQPPAQPHQQPRPPALPTRNMAAGLIKFKAPPVFSGKAGEDAADWMDRYEVLADYNRWTDADKRKNFGIYLESPARQWFQCLTPPNDWGDTAAVAATQQQAATQAISGMRSIFIREFLQDSYAGYQESRLRKRKQGINEPAAEYYYEIINLCRLMDPNMSEEAKLQPPV</sequence>
<dbReference type="OMA" id="PRPNCRG"/>
<protein>
    <recommendedName>
        <fullName evidence="4">Retrotransposon gag domain-containing protein</fullName>
    </recommendedName>
</protein>
<evidence type="ECO:0000313" key="3">
    <source>
        <dbReference type="Proteomes" id="UP000000305"/>
    </source>
</evidence>
<evidence type="ECO:0000313" key="2">
    <source>
        <dbReference type="EMBL" id="EFX62542.1"/>
    </source>
</evidence>
<feature type="region of interest" description="Disordered" evidence="1">
    <location>
        <begin position="1"/>
        <end position="335"/>
    </location>
</feature>
<dbReference type="KEGG" id="dpx:DAPPUDRAFT_120127"/>
<dbReference type="Proteomes" id="UP000000305">
    <property type="component" value="Unassembled WGS sequence"/>
</dbReference>
<dbReference type="HOGENOM" id="CLU_561719_0_0_1"/>
<feature type="compositionally biased region" description="Polar residues" evidence="1">
    <location>
        <begin position="56"/>
        <end position="69"/>
    </location>
</feature>
<feature type="compositionally biased region" description="Pro residues" evidence="1">
    <location>
        <begin position="258"/>
        <end position="268"/>
    </location>
</feature>
<organism evidence="2 3">
    <name type="scientific">Daphnia pulex</name>
    <name type="common">Water flea</name>
    <dbReference type="NCBI Taxonomy" id="6669"/>
    <lineage>
        <taxon>Eukaryota</taxon>
        <taxon>Metazoa</taxon>
        <taxon>Ecdysozoa</taxon>
        <taxon>Arthropoda</taxon>
        <taxon>Crustacea</taxon>
        <taxon>Branchiopoda</taxon>
        <taxon>Diplostraca</taxon>
        <taxon>Cladocera</taxon>
        <taxon>Anomopoda</taxon>
        <taxon>Daphniidae</taxon>
        <taxon>Daphnia</taxon>
    </lineage>
</organism>
<feature type="compositionally biased region" description="Basic and acidic residues" evidence="1">
    <location>
        <begin position="32"/>
        <end position="54"/>
    </location>
</feature>
<dbReference type="InParanoid" id="E9I0E1"/>
<feature type="compositionally biased region" description="Pro residues" evidence="1">
    <location>
        <begin position="208"/>
        <end position="218"/>
    </location>
</feature>
<accession>E9I0E1</accession>
<dbReference type="PANTHER" id="PTHR33194">
    <property type="entry name" value="ZINC KNUCKLE DOMAINCONTAINING PROTEIN"/>
    <property type="match status" value="1"/>
</dbReference>
<feature type="compositionally biased region" description="Pro residues" evidence="1">
    <location>
        <begin position="318"/>
        <end position="333"/>
    </location>
</feature>
<feature type="compositionally biased region" description="Basic and acidic residues" evidence="1">
    <location>
        <begin position="93"/>
        <end position="109"/>
    </location>
</feature>
<dbReference type="AlphaFoldDB" id="E9I0E1"/>
<evidence type="ECO:0008006" key="4">
    <source>
        <dbReference type="Google" id="ProtNLM"/>
    </source>
</evidence>
<feature type="compositionally biased region" description="Low complexity" evidence="1">
    <location>
        <begin position="118"/>
        <end position="127"/>
    </location>
</feature>
<gene>
    <name evidence="2" type="ORF">DAPPUDRAFT_120127</name>
</gene>